<accession>A0A8H5LXT2</accession>
<feature type="domain" description="Tyrosine-protein phosphatase" evidence="5">
    <location>
        <begin position="71"/>
        <end position="216"/>
    </location>
</feature>
<comment type="caution">
    <text evidence="7">The sequence shown here is derived from an EMBL/GenBank/DDBJ whole genome shotgun (WGS) entry which is preliminary data.</text>
</comment>
<dbReference type="EMBL" id="JAACJP010000040">
    <property type="protein sequence ID" value="KAF5373296.1"/>
    <property type="molecule type" value="Genomic_DNA"/>
</dbReference>
<evidence type="ECO:0000256" key="4">
    <source>
        <dbReference type="ARBA" id="ARBA00022912"/>
    </source>
</evidence>
<dbReference type="CDD" id="cd14498">
    <property type="entry name" value="DSP"/>
    <property type="match status" value="1"/>
</dbReference>
<dbReference type="PANTHER" id="PTHR10159:SF519">
    <property type="entry name" value="DUAL SPECIFICITY PROTEIN PHOSPHATASE MPK3"/>
    <property type="match status" value="1"/>
</dbReference>
<dbReference type="InterPro" id="IPR000340">
    <property type="entry name" value="Dual-sp_phosphatase_cat-dom"/>
</dbReference>
<name>A0A8H5LXT2_9AGAR</name>
<dbReference type="PROSITE" id="PS00383">
    <property type="entry name" value="TYR_PHOSPHATASE_1"/>
    <property type="match status" value="1"/>
</dbReference>
<proteinExistence type="inferred from homology"/>
<dbReference type="AlphaFoldDB" id="A0A8H5LXT2"/>
<evidence type="ECO:0000256" key="2">
    <source>
        <dbReference type="ARBA" id="ARBA00013064"/>
    </source>
</evidence>
<evidence type="ECO:0000256" key="1">
    <source>
        <dbReference type="ARBA" id="ARBA00008601"/>
    </source>
</evidence>
<feature type="domain" description="Tyrosine specific protein phosphatases" evidence="6">
    <location>
        <begin position="141"/>
        <end position="194"/>
    </location>
</feature>
<comment type="similarity">
    <text evidence="1">Belongs to the protein-tyrosine phosphatase family. Non-receptor class dual specificity subfamily.</text>
</comment>
<dbReference type="Proteomes" id="UP000565441">
    <property type="component" value="Unassembled WGS sequence"/>
</dbReference>
<gene>
    <name evidence="7" type="ORF">D9615_007487</name>
</gene>
<dbReference type="OrthoDB" id="2017893at2759"/>
<evidence type="ECO:0000259" key="5">
    <source>
        <dbReference type="PROSITE" id="PS50054"/>
    </source>
</evidence>
<keyword evidence="8" id="KW-1185">Reference proteome</keyword>
<dbReference type="Pfam" id="PF00782">
    <property type="entry name" value="DSPc"/>
    <property type="match status" value="1"/>
</dbReference>
<dbReference type="InterPro" id="IPR020422">
    <property type="entry name" value="TYR_PHOSPHATASE_DUAL_dom"/>
</dbReference>
<evidence type="ECO:0000313" key="8">
    <source>
        <dbReference type="Proteomes" id="UP000565441"/>
    </source>
</evidence>
<dbReference type="SMART" id="SM00195">
    <property type="entry name" value="DSPc"/>
    <property type="match status" value="1"/>
</dbReference>
<dbReference type="PANTHER" id="PTHR10159">
    <property type="entry name" value="DUAL SPECIFICITY PROTEIN PHOSPHATASE"/>
    <property type="match status" value="1"/>
</dbReference>
<dbReference type="GO" id="GO:0043409">
    <property type="term" value="P:negative regulation of MAPK cascade"/>
    <property type="evidence" value="ECO:0007669"/>
    <property type="project" value="TreeGrafter"/>
</dbReference>
<reference evidence="7 8" key="1">
    <citation type="journal article" date="2020" name="ISME J.">
        <title>Uncovering the hidden diversity of litter-decomposition mechanisms in mushroom-forming fungi.</title>
        <authorList>
            <person name="Floudas D."/>
            <person name="Bentzer J."/>
            <person name="Ahren D."/>
            <person name="Johansson T."/>
            <person name="Persson P."/>
            <person name="Tunlid A."/>
        </authorList>
    </citation>
    <scope>NUCLEOTIDE SEQUENCE [LARGE SCALE GENOMIC DNA]</scope>
    <source>
        <strain evidence="7 8">CBS 661.87</strain>
    </source>
</reference>
<keyword evidence="3" id="KW-0378">Hydrolase</keyword>
<dbReference type="GO" id="GO:0005737">
    <property type="term" value="C:cytoplasm"/>
    <property type="evidence" value="ECO:0007669"/>
    <property type="project" value="TreeGrafter"/>
</dbReference>
<keyword evidence="4" id="KW-0904">Protein phosphatase</keyword>
<dbReference type="PROSITE" id="PS50056">
    <property type="entry name" value="TYR_PHOSPHATASE_2"/>
    <property type="match status" value="1"/>
</dbReference>
<dbReference type="PROSITE" id="PS50054">
    <property type="entry name" value="TYR_PHOSPHATASE_DUAL"/>
    <property type="match status" value="1"/>
</dbReference>
<dbReference type="EC" id="3.1.3.48" evidence="2"/>
<dbReference type="Gene3D" id="3.90.190.10">
    <property type="entry name" value="Protein tyrosine phosphatase superfamily"/>
    <property type="match status" value="1"/>
</dbReference>
<evidence type="ECO:0000259" key="6">
    <source>
        <dbReference type="PROSITE" id="PS50056"/>
    </source>
</evidence>
<dbReference type="SUPFAM" id="SSF52799">
    <property type="entry name" value="(Phosphotyrosine protein) phosphatases II"/>
    <property type="match status" value="1"/>
</dbReference>
<dbReference type="InterPro" id="IPR029021">
    <property type="entry name" value="Prot-tyrosine_phosphatase-like"/>
</dbReference>
<evidence type="ECO:0000256" key="3">
    <source>
        <dbReference type="ARBA" id="ARBA00022801"/>
    </source>
</evidence>
<organism evidence="7 8">
    <name type="scientific">Tricholomella constricta</name>
    <dbReference type="NCBI Taxonomy" id="117010"/>
    <lineage>
        <taxon>Eukaryota</taxon>
        <taxon>Fungi</taxon>
        <taxon>Dikarya</taxon>
        <taxon>Basidiomycota</taxon>
        <taxon>Agaricomycotina</taxon>
        <taxon>Agaricomycetes</taxon>
        <taxon>Agaricomycetidae</taxon>
        <taxon>Agaricales</taxon>
        <taxon>Tricholomatineae</taxon>
        <taxon>Lyophyllaceae</taxon>
        <taxon>Tricholomella</taxon>
    </lineage>
</organism>
<dbReference type="GO" id="GO:0004725">
    <property type="term" value="F:protein tyrosine phosphatase activity"/>
    <property type="evidence" value="ECO:0007669"/>
    <property type="project" value="UniProtKB-EC"/>
</dbReference>
<protein>
    <recommendedName>
        <fullName evidence="2">protein-tyrosine-phosphatase</fullName>
        <ecNumber evidence="2">3.1.3.48</ecNumber>
    </recommendedName>
</protein>
<dbReference type="InterPro" id="IPR000387">
    <property type="entry name" value="Tyr_Pase_dom"/>
</dbReference>
<evidence type="ECO:0000313" key="7">
    <source>
        <dbReference type="EMBL" id="KAF5373296.1"/>
    </source>
</evidence>
<sequence length="244" mass="26890">MWDPSITVEQLTSWHSFPGLLHQKALRLSAQVHSATHPMLSFSAPNWHTPLNAVTSQRSNRQRSAMGFGRAASPITPRVYLSDALTARNQDQLVRLGITHVVSIVEYNPTIPDIIPAENKLHIRLADESKADILSHLPNTTEFITSVLAENKTNKVLVHCVMGISRSATVVCAYLIASSGMDAREALEHTQAKRGIVCPNLGFRKQLDAYAEGFVGRRHKQGGTTVAKIGGEIAERLRRLKETT</sequence>
<dbReference type="InterPro" id="IPR016130">
    <property type="entry name" value="Tyr_Pase_AS"/>
</dbReference>